<proteinExistence type="predicted"/>
<accession>A0A0M3HZ90</accession>
<dbReference type="Proteomes" id="UP000036681">
    <property type="component" value="Unplaced"/>
</dbReference>
<reference evidence="2" key="1">
    <citation type="submission" date="2017-02" db="UniProtKB">
        <authorList>
            <consortium name="WormBaseParasite"/>
        </authorList>
    </citation>
    <scope>IDENTIFICATION</scope>
</reference>
<evidence type="ECO:0000313" key="2">
    <source>
        <dbReference type="WBParaSite" id="ALUE_0000897601-mRNA-1"/>
    </source>
</evidence>
<evidence type="ECO:0000313" key="1">
    <source>
        <dbReference type="Proteomes" id="UP000036681"/>
    </source>
</evidence>
<dbReference type="WBParaSite" id="ALUE_0000897601-mRNA-1">
    <property type="protein sequence ID" value="ALUE_0000897601-mRNA-1"/>
    <property type="gene ID" value="ALUE_0000897601"/>
</dbReference>
<name>A0A0M3HZ90_ASCLU</name>
<organism evidence="1 2">
    <name type="scientific">Ascaris lumbricoides</name>
    <name type="common">Giant roundworm</name>
    <dbReference type="NCBI Taxonomy" id="6252"/>
    <lineage>
        <taxon>Eukaryota</taxon>
        <taxon>Metazoa</taxon>
        <taxon>Ecdysozoa</taxon>
        <taxon>Nematoda</taxon>
        <taxon>Chromadorea</taxon>
        <taxon>Rhabditida</taxon>
        <taxon>Spirurina</taxon>
        <taxon>Ascaridomorpha</taxon>
        <taxon>Ascaridoidea</taxon>
        <taxon>Ascarididae</taxon>
        <taxon>Ascaris</taxon>
    </lineage>
</organism>
<keyword evidence="1" id="KW-1185">Reference proteome</keyword>
<dbReference type="AlphaFoldDB" id="A0A0M3HZ90"/>
<protein>
    <submittedName>
        <fullName evidence="2">Uncharacterized protein</fullName>
    </submittedName>
</protein>
<sequence length="67" mass="6928">MGEASVELQTGAAEGQKLGAWAATKRAFSGIAAALDGRAKSEVNSLLISAWILVSSYSQGIVTVYLL</sequence>